<dbReference type="InterPro" id="IPR036590">
    <property type="entry name" value="SRAP-like"/>
</dbReference>
<comment type="similarity">
    <text evidence="1 8">Belongs to the SOS response-associated peptidase family.</text>
</comment>
<keyword evidence="2 8" id="KW-0645">Protease</keyword>
<organism evidence="9 10">
    <name type="scientific">Thalassobaculum fulvum</name>
    <dbReference type="NCBI Taxonomy" id="1633335"/>
    <lineage>
        <taxon>Bacteria</taxon>
        <taxon>Pseudomonadati</taxon>
        <taxon>Pseudomonadota</taxon>
        <taxon>Alphaproteobacteria</taxon>
        <taxon>Rhodospirillales</taxon>
        <taxon>Thalassobaculaceae</taxon>
        <taxon>Thalassobaculum</taxon>
    </lineage>
</organism>
<evidence type="ECO:0000256" key="7">
    <source>
        <dbReference type="ARBA" id="ARBA00023239"/>
    </source>
</evidence>
<dbReference type="GO" id="GO:0003697">
    <property type="term" value="F:single-stranded DNA binding"/>
    <property type="evidence" value="ECO:0007669"/>
    <property type="project" value="InterPro"/>
</dbReference>
<proteinExistence type="inferred from homology"/>
<dbReference type="GO" id="GO:0006508">
    <property type="term" value="P:proteolysis"/>
    <property type="evidence" value="ECO:0007669"/>
    <property type="project" value="UniProtKB-KW"/>
</dbReference>
<name>A0A918XSA5_9PROT</name>
<keyword evidence="7" id="KW-0456">Lyase</keyword>
<reference evidence="9" key="1">
    <citation type="journal article" date="2014" name="Int. J. Syst. Evol. Microbiol.">
        <title>Complete genome sequence of Corynebacterium casei LMG S-19264T (=DSM 44701T), isolated from a smear-ripened cheese.</title>
        <authorList>
            <consortium name="US DOE Joint Genome Institute (JGI-PGF)"/>
            <person name="Walter F."/>
            <person name="Albersmeier A."/>
            <person name="Kalinowski J."/>
            <person name="Ruckert C."/>
        </authorList>
    </citation>
    <scope>NUCLEOTIDE SEQUENCE</scope>
    <source>
        <strain evidence="9">KCTC 42651</strain>
    </source>
</reference>
<dbReference type="GO" id="GO:0016829">
    <property type="term" value="F:lyase activity"/>
    <property type="evidence" value="ECO:0007669"/>
    <property type="project" value="UniProtKB-KW"/>
</dbReference>
<dbReference type="PANTHER" id="PTHR13604:SF0">
    <property type="entry name" value="ABASIC SITE PROCESSING PROTEIN HMCES"/>
    <property type="match status" value="1"/>
</dbReference>
<keyword evidence="5" id="KW-0190">Covalent protein-DNA linkage</keyword>
<evidence type="ECO:0000256" key="6">
    <source>
        <dbReference type="ARBA" id="ARBA00023125"/>
    </source>
</evidence>
<keyword evidence="4 8" id="KW-0378">Hydrolase</keyword>
<dbReference type="SUPFAM" id="SSF143081">
    <property type="entry name" value="BB1717-like"/>
    <property type="match status" value="1"/>
</dbReference>
<evidence type="ECO:0000313" key="10">
    <source>
        <dbReference type="Proteomes" id="UP000630353"/>
    </source>
</evidence>
<dbReference type="InterPro" id="IPR003738">
    <property type="entry name" value="SRAP"/>
</dbReference>
<dbReference type="RefSeq" id="WP_189989834.1">
    <property type="nucleotide sequence ID" value="NZ_BMZS01000005.1"/>
</dbReference>
<dbReference type="EC" id="3.4.-.-" evidence="8"/>
<accession>A0A918XSA5</accession>
<dbReference type="GO" id="GO:0106300">
    <property type="term" value="P:protein-DNA covalent cross-linking repair"/>
    <property type="evidence" value="ECO:0007669"/>
    <property type="project" value="InterPro"/>
</dbReference>
<comment type="caution">
    <text evidence="9">The sequence shown here is derived from an EMBL/GenBank/DDBJ whole genome shotgun (WGS) entry which is preliminary data.</text>
</comment>
<evidence type="ECO:0000313" key="9">
    <source>
        <dbReference type="EMBL" id="GHD50732.1"/>
    </source>
</evidence>
<evidence type="ECO:0000256" key="8">
    <source>
        <dbReference type="RuleBase" id="RU364100"/>
    </source>
</evidence>
<gene>
    <name evidence="9" type="ORF">GCM10017083_24360</name>
</gene>
<evidence type="ECO:0000256" key="4">
    <source>
        <dbReference type="ARBA" id="ARBA00022801"/>
    </source>
</evidence>
<evidence type="ECO:0000256" key="1">
    <source>
        <dbReference type="ARBA" id="ARBA00008136"/>
    </source>
</evidence>
<dbReference type="Gene3D" id="3.90.1680.10">
    <property type="entry name" value="SOS response associated peptidase-like"/>
    <property type="match status" value="1"/>
</dbReference>
<keyword evidence="3" id="KW-0227">DNA damage</keyword>
<dbReference type="PANTHER" id="PTHR13604">
    <property type="entry name" value="DC12-RELATED"/>
    <property type="match status" value="1"/>
</dbReference>
<reference evidence="9" key="2">
    <citation type="submission" date="2020-09" db="EMBL/GenBank/DDBJ databases">
        <authorList>
            <person name="Sun Q."/>
            <person name="Kim S."/>
        </authorList>
    </citation>
    <scope>NUCLEOTIDE SEQUENCE</scope>
    <source>
        <strain evidence="9">KCTC 42651</strain>
    </source>
</reference>
<keyword evidence="10" id="KW-1185">Reference proteome</keyword>
<evidence type="ECO:0000256" key="5">
    <source>
        <dbReference type="ARBA" id="ARBA00023124"/>
    </source>
</evidence>
<keyword evidence="6" id="KW-0238">DNA-binding</keyword>
<dbReference type="EMBL" id="BMZS01000005">
    <property type="protein sequence ID" value="GHD50732.1"/>
    <property type="molecule type" value="Genomic_DNA"/>
</dbReference>
<dbReference type="AlphaFoldDB" id="A0A918XSA5"/>
<dbReference type="GO" id="GO:0008233">
    <property type="term" value="F:peptidase activity"/>
    <property type="evidence" value="ECO:0007669"/>
    <property type="project" value="UniProtKB-KW"/>
</dbReference>
<sequence length="241" mass="26941">MCGRYSITTDPEAMRRIFRVDTLLNLQPRWNVAPTQEVPVVRNGDPKREGGRGGRELHIMRWGLVPFWAKDIGIGAKMINARAETVTEKPAFRGAFKYRRCLVPADGFYEWKTEAGRKQPWRVVRRDRAPFAFAGLWELWEGTGEGSALETFTIVTTDANEAVRDIHHRMPVMLFGDAQFEAWLTAEPKVAAGLMAPCDPAAIEAYRVDPKVGNVRNDDPSLVEPVAAAPRPAMPVQGSLL</sequence>
<dbReference type="Proteomes" id="UP000630353">
    <property type="component" value="Unassembled WGS sequence"/>
</dbReference>
<dbReference type="Pfam" id="PF02586">
    <property type="entry name" value="SRAP"/>
    <property type="match status" value="1"/>
</dbReference>
<evidence type="ECO:0000256" key="3">
    <source>
        <dbReference type="ARBA" id="ARBA00022763"/>
    </source>
</evidence>
<protein>
    <recommendedName>
        <fullName evidence="8">Abasic site processing protein</fullName>
        <ecNumber evidence="8">3.4.-.-</ecNumber>
    </recommendedName>
</protein>
<evidence type="ECO:0000256" key="2">
    <source>
        <dbReference type="ARBA" id="ARBA00022670"/>
    </source>
</evidence>